<dbReference type="Gene3D" id="3.40.50.720">
    <property type="entry name" value="NAD(P)-binding Rossmann-like Domain"/>
    <property type="match status" value="1"/>
</dbReference>
<dbReference type="PRINTS" id="PR00081">
    <property type="entry name" value="GDHRDH"/>
</dbReference>
<dbReference type="InterPro" id="IPR050259">
    <property type="entry name" value="SDR"/>
</dbReference>
<dbReference type="PRINTS" id="PR00080">
    <property type="entry name" value="SDRFAMILY"/>
</dbReference>
<dbReference type="Pfam" id="PF00106">
    <property type="entry name" value="adh_short"/>
    <property type="match status" value="1"/>
</dbReference>
<evidence type="ECO:0000256" key="1">
    <source>
        <dbReference type="ARBA" id="ARBA00006484"/>
    </source>
</evidence>
<proteinExistence type="inferred from homology"/>
<dbReference type="SUPFAM" id="SSF51735">
    <property type="entry name" value="NAD(P)-binding Rossmann-fold domains"/>
    <property type="match status" value="1"/>
</dbReference>
<evidence type="ECO:0000313" key="3">
    <source>
        <dbReference type="EMBL" id="GCE21220.1"/>
    </source>
</evidence>
<organism evidence="3 4">
    <name type="scientific">Dictyobacter kobayashii</name>
    <dbReference type="NCBI Taxonomy" id="2014872"/>
    <lineage>
        <taxon>Bacteria</taxon>
        <taxon>Bacillati</taxon>
        <taxon>Chloroflexota</taxon>
        <taxon>Ktedonobacteria</taxon>
        <taxon>Ktedonobacterales</taxon>
        <taxon>Dictyobacteraceae</taxon>
        <taxon>Dictyobacter</taxon>
    </lineage>
</organism>
<dbReference type="RefSeq" id="WP_126552750.1">
    <property type="nucleotide sequence ID" value="NZ_BIFS01000001.1"/>
</dbReference>
<name>A0A402AQD9_9CHLR</name>
<comment type="caution">
    <text evidence="3">The sequence shown here is derived from an EMBL/GenBank/DDBJ whole genome shotgun (WGS) entry which is preliminary data.</text>
</comment>
<dbReference type="EMBL" id="BIFS01000001">
    <property type="protein sequence ID" value="GCE21220.1"/>
    <property type="molecule type" value="Genomic_DNA"/>
</dbReference>
<evidence type="ECO:0000256" key="2">
    <source>
        <dbReference type="RuleBase" id="RU000363"/>
    </source>
</evidence>
<dbReference type="PANTHER" id="PTHR42879">
    <property type="entry name" value="3-OXOACYL-(ACYL-CARRIER-PROTEIN) REDUCTASE"/>
    <property type="match status" value="1"/>
</dbReference>
<dbReference type="Proteomes" id="UP000287188">
    <property type="component" value="Unassembled WGS sequence"/>
</dbReference>
<accession>A0A402AQD9</accession>
<dbReference type="AlphaFoldDB" id="A0A402AQD9"/>
<evidence type="ECO:0000313" key="4">
    <source>
        <dbReference type="Proteomes" id="UP000287188"/>
    </source>
</evidence>
<comment type="similarity">
    <text evidence="1 2">Belongs to the short-chain dehydrogenases/reductases (SDR) family.</text>
</comment>
<dbReference type="OrthoDB" id="9803333at2"/>
<dbReference type="InterPro" id="IPR036291">
    <property type="entry name" value="NAD(P)-bd_dom_sf"/>
</dbReference>
<dbReference type="InterPro" id="IPR002347">
    <property type="entry name" value="SDR_fam"/>
</dbReference>
<reference evidence="4" key="1">
    <citation type="submission" date="2018-12" db="EMBL/GenBank/DDBJ databases">
        <title>Tengunoibacter tsumagoiensis gen. nov., sp. nov., Dictyobacter kobayashii sp. nov., D. alpinus sp. nov., and D. joshuensis sp. nov. and description of Dictyobacteraceae fam. nov. within the order Ktedonobacterales isolated from Tengu-no-mugimeshi.</title>
        <authorList>
            <person name="Wang C.M."/>
            <person name="Zheng Y."/>
            <person name="Sakai Y."/>
            <person name="Toyoda A."/>
            <person name="Minakuchi Y."/>
            <person name="Abe K."/>
            <person name="Yokota A."/>
            <person name="Yabe S."/>
        </authorList>
    </citation>
    <scope>NUCLEOTIDE SEQUENCE [LARGE SCALE GENOMIC DNA]</scope>
    <source>
        <strain evidence="4">Uno11</strain>
    </source>
</reference>
<protein>
    <submittedName>
        <fullName evidence="3">3-oxoacyl-ACP reductase</fullName>
    </submittedName>
</protein>
<sequence>MDLRLAGKRALVTGSSSGIGEAIVKLLAAEGVVVVVHGRNESRANAVAEAIRAGGGKAELALGDLTTDAGADAVAAAALAGGPLDILVNNAGVFNNVGVVGFLSWTEATAADWAQIYNSNVISGVRMIQRLVPQMRERHWGRVIQIGGGLSQQPQAGGPDYNASLAARHNFAVSLARELKDTGVTSNVVSPGAILAEATRPMFTHLAQVHGWGETWEEIEYNATQNIAPNDVGRFGRPEEIAAAVAYLASPIADYVSGATIRVDGGTIRSVI</sequence>
<gene>
    <name evidence="3" type="ORF">KDK_50200</name>
</gene>
<keyword evidence="4" id="KW-1185">Reference proteome</keyword>